<dbReference type="Pfam" id="PF03372">
    <property type="entry name" value="Exo_endo_phos"/>
    <property type="match status" value="1"/>
</dbReference>
<reference evidence="4" key="1">
    <citation type="journal article" date="2019" name="Int. J. Syst. Evol. Microbiol.">
        <title>The Global Catalogue of Microorganisms (GCM) 10K type strain sequencing project: providing services to taxonomists for standard genome sequencing and annotation.</title>
        <authorList>
            <consortium name="The Broad Institute Genomics Platform"/>
            <consortium name="The Broad Institute Genome Sequencing Center for Infectious Disease"/>
            <person name="Wu L."/>
            <person name="Ma J."/>
        </authorList>
    </citation>
    <scope>NUCLEOTIDE SEQUENCE [LARGE SCALE GENOMIC DNA]</scope>
    <source>
        <strain evidence="4">JCM 6922</strain>
    </source>
</reference>
<gene>
    <name evidence="3" type="ORF">GCM10010421_14770</name>
</gene>
<dbReference type="CDD" id="cd04486">
    <property type="entry name" value="YhcR_OBF_like"/>
    <property type="match status" value="1"/>
</dbReference>
<dbReference type="Proteomes" id="UP001500460">
    <property type="component" value="Unassembled WGS sequence"/>
</dbReference>
<dbReference type="RefSeq" id="WP_344600821.1">
    <property type="nucleotide sequence ID" value="NZ_BAAATK010000007.1"/>
</dbReference>
<feature type="chain" id="PRO_5045431384" evidence="1">
    <location>
        <begin position="24"/>
        <end position="610"/>
    </location>
</feature>
<dbReference type="EMBL" id="BAAATK010000007">
    <property type="protein sequence ID" value="GAA2428146.1"/>
    <property type="molecule type" value="Genomic_DNA"/>
</dbReference>
<dbReference type="GO" id="GO:0004519">
    <property type="term" value="F:endonuclease activity"/>
    <property type="evidence" value="ECO:0007669"/>
    <property type="project" value="UniProtKB-KW"/>
</dbReference>
<organism evidence="3 4">
    <name type="scientific">Streptomyces glaucus</name>
    <dbReference type="NCBI Taxonomy" id="284029"/>
    <lineage>
        <taxon>Bacteria</taxon>
        <taxon>Bacillati</taxon>
        <taxon>Actinomycetota</taxon>
        <taxon>Actinomycetes</taxon>
        <taxon>Kitasatosporales</taxon>
        <taxon>Streptomycetaceae</taxon>
        <taxon>Streptomyces</taxon>
    </lineage>
</organism>
<evidence type="ECO:0000256" key="1">
    <source>
        <dbReference type="SAM" id="SignalP"/>
    </source>
</evidence>
<dbReference type="InterPro" id="IPR005135">
    <property type="entry name" value="Endo/exonuclease/phosphatase"/>
</dbReference>
<proteinExistence type="predicted"/>
<evidence type="ECO:0000259" key="2">
    <source>
        <dbReference type="Pfam" id="PF03372"/>
    </source>
</evidence>
<protein>
    <submittedName>
        <fullName evidence="3">Endonuclease/exonuclease/phosphatase family protein</fullName>
    </submittedName>
</protein>
<keyword evidence="3" id="KW-0255">Endonuclease</keyword>
<dbReference type="PANTHER" id="PTHR42834">
    <property type="entry name" value="ENDONUCLEASE/EXONUCLEASE/PHOSPHATASE FAMILY PROTEIN (AFU_ORTHOLOGUE AFUA_3G09210)"/>
    <property type="match status" value="1"/>
</dbReference>
<dbReference type="Gene3D" id="3.60.10.10">
    <property type="entry name" value="Endonuclease/exonuclease/phosphatase"/>
    <property type="match status" value="1"/>
</dbReference>
<keyword evidence="3" id="KW-0378">Hydrolase</keyword>
<keyword evidence="4" id="KW-1185">Reference proteome</keyword>
<evidence type="ECO:0000313" key="3">
    <source>
        <dbReference type="EMBL" id="GAA2428146.1"/>
    </source>
</evidence>
<feature type="signal peptide" evidence="1">
    <location>
        <begin position="1"/>
        <end position="23"/>
    </location>
</feature>
<comment type="caution">
    <text evidence="3">The sequence shown here is derived from an EMBL/GenBank/DDBJ whole genome shotgun (WGS) entry which is preliminary data.</text>
</comment>
<sequence length="610" mass="64204">MPSKSSARLAALTVAAVCSAAVAAQTVALPTPAHADSVRIHDVQGDTRISPYAGQKVTDVAGIVTGVRTYGSSKGFWMQDPDPDADAATSEGVFVFTSSAPKVAVGDAVTVSGTVSEYVPGGTSSGNQSLTQITRPTVTVVSGGNPVPAATVIDAGSVPDAYAPAGDPAANNSVNALLLRPAAYALDHYESLEGMNVRVADARVVGATDPYTELWVTVKPRENPSRRGGTVYGSYGSQNTGRLQIQSLGAAADFPDANVGDTLTGTTTGPLDYNQYGGYTLVANELGALRSAGLQRETTRGQRNGELAVATYNVENLDPSDDTFAAHADAIVRHLRSPDIVSLEEIQDDTGATDDGTVTAGRTVARLIDAIAAAGGPVYDWRSVDPVDGADGGEPGGNIRQVFLFNPERVSFTDRAGGDATTAAGVTKVRGKAALTVSPGRVDPANPAWENSRKPLVGEFVFRGRTVFVIANHFNSKGGDQGLTAAYQPPVRSSETQRHQQATAVHAFVEEILDVQKNADVVALGDINDFEFSGTTRILEGDGELWSAIKSLPRSERYSYVYQGNSQALDQILVSPSIRRGAFSYDSVHINAEFHDQISDHDPQVLRFRP</sequence>
<accession>A0ABP5WIV9</accession>
<dbReference type="PANTHER" id="PTHR42834:SF1">
    <property type="entry name" value="ENDONUCLEASE_EXONUCLEASE_PHOSPHATASE FAMILY PROTEIN (AFU_ORTHOLOGUE AFUA_3G09210)"/>
    <property type="match status" value="1"/>
</dbReference>
<dbReference type="InterPro" id="IPR036691">
    <property type="entry name" value="Endo/exonu/phosph_ase_sf"/>
</dbReference>
<name>A0ABP5WIV9_9ACTN</name>
<keyword evidence="3" id="KW-0540">Nuclease</keyword>
<keyword evidence="1" id="KW-0732">Signal</keyword>
<evidence type="ECO:0000313" key="4">
    <source>
        <dbReference type="Proteomes" id="UP001500460"/>
    </source>
</evidence>
<dbReference type="SUPFAM" id="SSF56219">
    <property type="entry name" value="DNase I-like"/>
    <property type="match status" value="1"/>
</dbReference>
<feature type="domain" description="Endonuclease/exonuclease/phosphatase" evidence="2">
    <location>
        <begin position="310"/>
        <end position="601"/>
    </location>
</feature>